<dbReference type="InterPro" id="IPR000415">
    <property type="entry name" value="Nitroreductase-like"/>
</dbReference>
<name>A0ABR6BVD8_9PSEU</name>
<gene>
    <name evidence="1" type="ORF">BC739_007781</name>
</gene>
<comment type="caution">
    <text evidence="1">The sequence shown here is derived from an EMBL/GenBank/DDBJ whole genome shotgun (WGS) entry which is preliminary data.</text>
</comment>
<dbReference type="Proteomes" id="UP000517916">
    <property type="component" value="Unassembled WGS sequence"/>
</dbReference>
<dbReference type="EMBL" id="JACJID010000007">
    <property type="protein sequence ID" value="MBA8930534.1"/>
    <property type="molecule type" value="Genomic_DNA"/>
</dbReference>
<proteinExistence type="predicted"/>
<keyword evidence="2" id="KW-1185">Reference proteome</keyword>
<dbReference type="RefSeq" id="WP_025357604.1">
    <property type="nucleotide sequence ID" value="NZ_BAAABQ010000008.1"/>
</dbReference>
<sequence length="253" mass="28513">MRRWTRKQRAWLVAQVRRAPMLSQEPPWLLEFDGRAIDLVDHGGHERHDSAGLDRLLSCGTTLAELVCALQGMGFQAEIEFDPDPLRSDLVARVVPHRVTSPALPDCLRTARLELVTDQQQTASLARLLLDVSRQLDGDRRCAAEIAPWHKPSVQALVPARTRRLVPPYDDAVRAVAARLFAHPMIIVVTDGDDRRDHVLAGAAMGLAERQVRQQGVRLRPVIRPMHLREIRLRLMAELRLDGVPQAMFGVER</sequence>
<evidence type="ECO:0000313" key="2">
    <source>
        <dbReference type="Proteomes" id="UP000517916"/>
    </source>
</evidence>
<reference evidence="1 2" key="1">
    <citation type="submission" date="2020-08" db="EMBL/GenBank/DDBJ databases">
        <title>Genomic Encyclopedia of Archaeal and Bacterial Type Strains, Phase II (KMG-II): from individual species to whole genera.</title>
        <authorList>
            <person name="Goeker M."/>
        </authorList>
    </citation>
    <scope>NUCLEOTIDE SEQUENCE [LARGE SCALE GENOMIC DNA]</scope>
    <source>
        <strain evidence="1 2">DSM 43850</strain>
    </source>
</reference>
<protein>
    <submittedName>
        <fullName evidence="1">Uncharacterized protein</fullName>
    </submittedName>
</protein>
<evidence type="ECO:0000313" key="1">
    <source>
        <dbReference type="EMBL" id="MBA8930534.1"/>
    </source>
</evidence>
<accession>A0ABR6BVD8</accession>
<dbReference type="Gene3D" id="3.40.109.10">
    <property type="entry name" value="NADH Oxidase"/>
    <property type="match status" value="1"/>
</dbReference>
<organism evidence="1 2">
    <name type="scientific">Kutzneria viridogrisea</name>
    <dbReference type="NCBI Taxonomy" id="47990"/>
    <lineage>
        <taxon>Bacteria</taxon>
        <taxon>Bacillati</taxon>
        <taxon>Actinomycetota</taxon>
        <taxon>Actinomycetes</taxon>
        <taxon>Pseudonocardiales</taxon>
        <taxon>Pseudonocardiaceae</taxon>
        <taxon>Kutzneria</taxon>
    </lineage>
</organism>